<dbReference type="Pfam" id="PF07729">
    <property type="entry name" value="FCD"/>
    <property type="match status" value="1"/>
</dbReference>
<protein>
    <submittedName>
        <fullName evidence="5">Transcriptional regulator, GntR family</fullName>
    </submittedName>
</protein>
<proteinExistence type="predicted"/>
<organism evidence="5">
    <name type="scientific">uncultured Thiotrichaceae bacterium</name>
    <dbReference type="NCBI Taxonomy" id="298394"/>
    <lineage>
        <taxon>Bacteria</taxon>
        <taxon>Pseudomonadati</taxon>
        <taxon>Pseudomonadota</taxon>
        <taxon>Gammaproteobacteria</taxon>
        <taxon>Thiotrichales</taxon>
        <taxon>Thiotrichaceae</taxon>
        <taxon>environmental samples</taxon>
    </lineage>
</organism>
<dbReference type="InterPro" id="IPR011711">
    <property type="entry name" value="GntR_C"/>
</dbReference>
<dbReference type="Gene3D" id="1.20.120.530">
    <property type="entry name" value="GntR ligand-binding domain-like"/>
    <property type="match status" value="1"/>
</dbReference>
<evidence type="ECO:0000313" key="5">
    <source>
        <dbReference type="EMBL" id="CAA6808902.1"/>
    </source>
</evidence>
<dbReference type="GO" id="GO:0003677">
    <property type="term" value="F:DNA binding"/>
    <property type="evidence" value="ECO:0007669"/>
    <property type="project" value="UniProtKB-KW"/>
</dbReference>
<dbReference type="EMBL" id="CACVAT010000128">
    <property type="protein sequence ID" value="CAA6808902.1"/>
    <property type="molecule type" value="Genomic_DNA"/>
</dbReference>
<dbReference type="InterPro" id="IPR008920">
    <property type="entry name" value="TF_FadR/GntR_C"/>
</dbReference>
<dbReference type="SUPFAM" id="SSF46785">
    <property type="entry name" value="Winged helix' DNA-binding domain"/>
    <property type="match status" value="1"/>
</dbReference>
<feature type="domain" description="HTH gntR-type" evidence="4">
    <location>
        <begin position="11"/>
        <end position="79"/>
    </location>
</feature>
<dbReference type="PROSITE" id="PS50949">
    <property type="entry name" value="HTH_GNTR"/>
    <property type="match status" value="1"/>
</dbReference>
<accession>A0A6S6T117</accession>
<name>A0A6S6T117_9GAMM</name>
<dbReference type="PRINTS" id="PR00035">
    <property type="entry name" value="HTHGNTR"/>
</dbReference>
<dbReference type="InterPro" id="IPR036390">
    <property type="entry name" value="WH_DNA-bd_sf"/>
</dbReference>
<dbReference type="GO" id="GO:0003700">
    <property type="term" value="F:DNA-binding transcription factor activity"/>
    <property type="evidence" value="ECO:0007669"/>
    <property type="project" value="InterPro"/>
</dbReference>
<evidence type="ECO:0000256" key="3">
    <source>
        <dbReference type="ARBA" id="ARBA00023163"/>
    </source>
</evidence>
<evidence type="ECO:0000259" key="4">
    <source>
        <dbReference type="PROSITE" id="PS50949"/>
    </source>
</evidence>
<dbReference type="Pfam" id="PF00392">
    <property type="entry name" value="GntR"/>
    <property type="match status" value="1"/>
</dbReference>
<keyword evidence="2" id="KW-0238">DNA-binding</keyword>
<keyword evidence="1" id="KW-0805">Transcription regulation</keyword>
<dbReference type="AlphaFoldDB" id="A0A6S6T117"/>
<dbReference type="SMART" id="SM00345">
    <property type="entry name" value="HTH_GNTR"/>
    <property type="match status" value="1"/>
</dbReference>
<evidence type="ECO:0000256" key="2">
    <source>
        <dbReference type="ARBA" id="ARBA00023125"/>
    </source>
</evidence>
<dbReference type="SUPFAM" id="SSF48008">
    <property type="entry name" value="GntR ligand-binding domain-like"/>
    <property type="match status" value="1"/>
</dbReference>
<dbReference type="InterPro" id="IPR036388">
    <property type="entry name" value="WH-like_DNA-bd_sf"/>
</dbReference>
<dbReference type="PANTHER" id="PTHR43537:SF5">
    <property type="entry name" value="UXU OPERON TRANSCRIPTIONAL REGULATOR"/>
    <property type="match status" value="1"/>
</dbReference>
<dbReference type="Gene3D" id="1.10.10.10">
    <property type="entry name" value="Winged helix-like DNA-binding domain superfamily/Winged helix DNA-binding domain"/>
    <property type="match status" value="1"/>
</dbReference>
<reference evidence="5" key="1">
    <citation type="submission" date="2020-01" db="EMBL/GenBank/DDBJ databases">
        <authorList>
            <person name="Meier V. D."/>
            <person name="Meier V D."/>
        </authorList>
    </citation>
    <scope>NUCLEOTIDE SEQUENCE</scope>
    <source>
        <strain evidence="5">HLG_WM_MAG_09</strain>
    </source>
</reference>
<dbReference type="InterPro" id="IPR000524">
    <property type="entry name" value="Tscrpt_reg_HTH_GntR"/>
</dbReference>
<dbReference type="CDD" id="cd07377">
    <property type="entry name" value="WHTH_GntR"/>
    <property type="match status" value="1"/>
</dbReference>
<dbReference type="PANTHER" id="PTHR43537">
    <property type="entry name" value="TRANSCRIPTIONAL REGULATOR, GNTR FAMILY"/>
    <property type="match status" value="1"/>
</dbReference>
<gene>
    <name evidence="5" type="ORF">HELGO_WM32054</name>
</gene>
<dbReference type="SMART" id="SM00895">
    <property type="entry name" value="FCD"/>
    <property type="match status" value="1"/>
</dbReference>
<sequence>MDLQLQINKREKLSDQLYGQLLEKIMAGELNEGDKLPSENEISQAFHVSRPVIREAMLRLQADGLVYTRQGAGSFVKARPPESLTKFTAPSDIPGLLRCFEARLPLEGAAASLAAQRATEEDLAAIKDALIAMEEAMDKGNIADQVDFDFHMAIANATGNEFHVAILETLHNATRSGMKVTLKLTKAGSRARKQRVQEEHRAIFDAISLGDVTAADLAMRHHIQSARNRLMNHQRDI</sequence>
<evidence type="ECO:0000256" key="1">
    <source>
        <dbReference type="ARBA" id="ARBA00023015"/>
    </source>
</evidence>
<keyword evidence="3" id="KW-0804">Transcription</keyword>